<organism evidence="2 3">
    <name type="scientific">Georgenia thermotolerans</name>
    <dbReference type="NCBI Taxonomy" id="527326"/>
    <lineage>
        <taxon>Bacteria</taxon>
        <taxon>Bacillati</taxon>
        <taxon>Actinomycetota</taxon>
        <taxon>Actinomycetes</taxon>
        <taxon>Micrococcales</taxon>
        <taxon>Bogoriellaceae</taxon>
        <taxon>Georgenia</taxon>
    </lineage>
</organism>
<dbReference type="EMBL" id="WHJE01000008">
    <property type="protein sequence ID" value="KAE8765539.1"/>
    <property type="molecule type" value="Genomic_DNA"/>
</dbReference>
<keyword evidence="3" id="KW-1185">Reference proteome</keyword>
<reference evidence="2 3" key="1">
    <citation type="submission" date="2019-10" db="EMBL/GenBank/DDBJ databases">
        <title>Georgenia wutianyii sp. nov. and Georgenia yuyongxinii sp. nov. isolated from plateau pika (Ochotona curzoniae) in the Qinghai-Tibet plateau of China.</title>
        <authorList>
            <person name="Tian Z."/>
        </authorList>
    </citation>
    <scope>NUCLEOTIDE SEQUENCE [LARGE SCALE GENOMIC DNA]</scope>
    <source>
        <strain evidence="2 3">DSM 21501</strain>
    </source>
</reference>
<accession>A0A7J5UTD3</accession>
<gene>
    <name evidence="2" type="ORF">GB883_03180</name>
</gene>
<protein>
    <submittedName>
        <fullName evidence="2">Uncharacterized protein</fullName>
    </submittedName>
</protein>
<feature type="region of interest" description="Disordered" evidence="1">
    <location>
        <begin position="30"/>
        <end position="49"/>
    </location>
</feature>
<evidence type="ECO:0000313" key="3">
    <source>
        <dbReference type="Proteomes" id="UP000451860"/>
    </source>
</evidence>
<evidence type="ECO:0000313" key="2">
    <source>
        <dbReference type="EMBL" id="KAE8765539.1"/>
    </source>
</evidence>
<name>A0A7J5UTD3_9MICO</name>
<evidence type="ECO:0000256" key="1">
    <source>
        <dbReference type="SAM" id="MobiDB-lite"/>
    </source>
</evidence>
<dbReference type="AlphaFoldDB" id="A0A7J5UTD3"/>
<sequence length="66" mass="7530">MSLYDAFTHEFLSADTERRAVANAEAARRLAERAGDAAPPARRPRPPRWALRRALLPQPRGYRMAR</sequence>
<comment type="caution">
    <text evidence="2">The sequence shown here is derived from an EMBL/GenBank/DDBJ whole genome shotgun (WGS) entry which is preliminary data.</text>
</comment>
<proteinExistence type="predicted"/>
<dbReference type="Proteomes" id="UP000451860">
    <property type="component" value="Unassembled WGS sequence"/>
</dbReference>
<dbReference type="RefSeq" id="WP_152359754.1">
    <property type="nucleotide sequence ID" value="NZ_WHJE01000008.1"/>
</dbReference>